<dbReference type="RefSeq" id="WP_133958955.1">
    <property type="nucleotide sequence ID" value="NZ_SORI01000023.1"/>
</dbReference>
<dbReference type="AlphaFoldDB" id="A0A4R8M2K0"/>
<reference evidence="3 4" key="1">
    <citation type="submission" date="2019-03" db="EMBL/GenBank/DDBJ databases">
        <title>Genomic Encyclopedia of Type Strains, Phase IV (KMG-IV): sequencing the most valuable type-strain genomes for metagenomic binning, comparative biology and taxonomic classification.</title>
        <authorList>
            <person name="Goeker M."/>
        </authorList>
    </citation>
    <scope>NUCLEOTIDE SEQUENCE [LARGE SCALE GENOMIC DNA]</scope>
    <source>
        <strain evidence="3 4">DSM 25964</strain>
    </source>
</reference>
<evidence type="ECO:0000313" key="3">
    <source>
        <dbReference type="EMBL" id="TDY55424.1"/>
    </source>
</evidence>
<dbReference type="PIRSF" id="PIRSF006054">
    <property type="entry name" value="UCP006054"/>
    <property type="match status" value="1"/>
</dbReference>
<dbReference type="GO" id="GO:0080146">
    <property type="term" value="F:L-cysteine desulfhydrase activity"/>
    <property type="evidence" value="ECO:0007669"/>
    <property type="project" value="TreeGrafter"/>
</dbReference>
<evidence type="ECO:0000259" key="2">
    <source>
        <dbReference type="Pfam" id="PF03313"/>
    </source>
</evidence>
<proteinExistence type="inferred from homology"/>
<dbReference type="EMBL" id="SORI01000023">
    <property type="protein sequence ID" value="TDY55424.1"/>
    <property type="molecule type" value="Genomic_DNA"/>
</dbReference>
<organism evidence="3 4">
    <name type="scientific">Aminivibrio pyruvatiphilus</name>
    <dbReference type="NCBI Taxonomy" id="1005740"/>
    <lineage>
        <taxon>Bacteria</taxon>
        <taxon>Thermotogati</taxon>
        <taxon>Synergistota</taxon>
        <taxon>Synergistia</taxon>
        <taxon>Synergistales</taxon>
        <taxon>Aminobacteriaceae</taxon>
        <taxon>Aminivibrio</taxon>
    </lineage>
</organism>
<protein>
    <recommendedName>
        <fullName evidence="1">UPF0597 protein C8D99_12329</fullName>
    </recommendedName>
</protein>
<name>A0A4R8M2K0_9BACT</name>
<dbReference type="Pfam" id="PF03313">
    <property type="entry name" value="SDH_alpha"/>
    <property type="match status" value="1"/>
</dbReference>
<sequence>MFTIKEFLRTEVKPALGCTEPGAVALAVARAKEELGGPVDAVTVTVSDSIYKNGVDVGIPGTEGLRGNNVAAALSAFCGRSSYGLEVLKDCTGDDIESAKAMLGKNAVKITPDLDRHGVFIEAAVRSGDDVAVCRIEGSHTGISEVILNGKTVFSAEKAQSSSRNGSGKDLSAEIARMGFPELVSLVDTMDGEDTDYVMSGVEMNMTIAEYGFDPSHATGLDIGKTLKKHSGAAFDSDDLSLRIKAYAAAASDARMAGAPLAVMSSAGSGNHGVTAILPVAVCAQHFGKNREETARAVAFSHLATSYVKSRTGRLTPTCGCTVAAGAGAAAGITYLLTKDPEKAAQAMLVVLGNLVGMVCDGAKNTCALKVGTGALEAYHAALLVMNGHAPEPQGLVDKSLEQTVENMVQVSEKGMGNLDKAIIDVINQRFA</sequence>
<comment type="caution">
    <text evidence="3">The sequence shown here is derived from an EMBL/GenBank/DDBJ whole genome shotgun (WGS) entry which is preliminary data.</text>
</comment>
<dbReference type="PANTHER" id="PTHR30501">
    <property type="entry name" value="UPF0597 PROTEIN YHAM"/>
    <property type="match status" value="1"/>
</dbReference>
<feature type="domain" description="Serine dehydratase-like alpha subunit" evidence="2">
    <location>
        <begin position="84"/>
        <end position="424"/>
    </location>
</feature>
<accession>A0A4R8M2K0</accession>
<evidence type="ECO:0000256" key="1">
    <source>
        <dbReference type="HAMAP-Rule" id="MF_01845"/>
    </source>
</evidence>
<dbReference type="HAMAP" id="MF_01845">
    <property type="entry name" value="UPF0597"/>
    <property type="match status" value="1"/>
</dbReference>
<evidence type="ECO:0000313" key="4">
    <source>
        <dbReference type="Proteomes" id="UP000295066"/>
    </source>
</evidence>
<dbReference type="OrthoDB" id="41906at2"/>
<dbReference type="InterPro" id="IPR005130">
    <property type="entry name" value="Ser_deHydtase-like_asu"/>
</dbReference>
<keyword evidence="4" id="KW-1185">Reference proteome</keyword>
<dbReference type="PANTHER" id="PTHR30501:SF2">
    <property type="entry name" value="UPF0597 PROTEIN YHAM"/>
    <property type="match status" value="1"/>
</dbReference>
<dbReference type="GO" id="GO:0019450">
    <property type="term" value="P:L-cysteine catabolic process to pyruvate"/>
    <property type="evidence" value="ECO:0007669"/>
    <property type="project" value="TreeGrafter"/>
</dbReference>
<dbReference type="InterPro" id="IPR021144">
    <property type="entry name" value="UPF0597"/>
</dbReference>
<gene>
    <name evidence="3" type="ORF">C8D99_12329</name>
</gene>
<comment type="similarity">
    <text evidence="1">Belongs to the UPF0597 family.</text>
</comment>
<dbReference type="Proteomes" id="UP000295066">
    <property type="component" value="Unassembled WGS sequence"/>
</dbReference>